<comment type="caution">
    <text evidence="8">The sequence shown here is derived from an EMBL/GenBank/DDBJ whole genome shotgun (WGS) entry which is preliminary data.</text>
</comment>
<comment type="similarity">
    <text evidence="3">Belongs to the methyl-accepting chemotaxis (MCP) protein family.</text>
</comment>
<gene>
    <name evidence="8" type="primary">ctpH</name>
    <name evidence="8" type="ORF">GCM10007414_35760</name>
</gene>
<dbReference type="SUPFAM" id="SSF58104">
    <property type="entry name" value="Methyl-accepting chemotaxis protein (MCP) signaling domain"/>
    <property type="match status" value="1"/>
</dbReference>
<evidence type="ECO:0000259" key="6">
    <source>
        <dbReference type="PROSITE" id="PS50111"/>
    </source>
</evidence>
<dbReference type="CDD" id="cd06225">
    <property type="entry name" value="HAMP"/>
    <property type="match status" value="1"/>
</dbReference>
<keyword evidence="5" id="KW-1133">Transmembrane helix</keyword>
<dbReference type="Pfam" id="PF00015">
    <property type="entry name" value="MCPsignal"/>
    <property type="match status" value="1"/>
</dbReference>
<keyword evidence="2 4" id="KW-0807">Transducer</keyword>
<reference evidence="9" key="1">
    <citation type="journal article" date="2019" name="Int. J. Syst. Evol. Microbiol.">
        <title>The Global Catalogue of Microorganisms (GCM) 10K type strain sequencing project: providing services to taxonomists for standard genome sequencing and annotation.</title>
        <authorList>
            <consortium name="The Broad Institute Genomics Platform"/>
            <consortium name="The Broad Institute Genome Sequencing Center for Infectious Disease"/>
            <person name="Wu L."/>
            <person name="Ma J."/>
        </authorList>
    </citation>
    <scope>NUCLEOTIDE SEQUENCE [LARGE SCALE GENOMIC DNA]</scope>
    <source>
        <strain evidence="9">CGMCC 1.10131</strain>
    </source>
</reference>
<name>A0ABQ1I806_9ALTE</name>
<protein>
    <submittedName>
        <fullName evidence="8">Methyl-accepting chemotaxis protein CtpH</fullName>
    </submittedName>
</protein>
<evidence type="ECO:0000256" key="5">
    <source>
        <dbReference type="SAM" id="Phobius"/>
    </source>
</evidence>
<organism evidence="8 9">
    <name type="scientific">Agarivorans gilvus</name>
    <dbReference type="NCBI Taxonomy" id="680279"/>
    <lineage>
        <taxon>Bacteria</taxon>
        <taxon>Pseudomonadati</taxon>
        <taxon>Pseudomonadota</taxon>
        <taxon>Gammaproteobacteria</taxon>
        <taxon>Alteromonadales</taxon>
        <taxon>Alteromonadaceae</taxon>
        <taxon>Agarivorans</taxon>
    </lineage>
</organism>
<keyword evidence="5" id="KW-0812">Transmembrane</keyword>
<dbReference type="InterPro" id="IPR004089">
    <property type="entry name" value="MCPsignal_dom"/>
</dbReference>
<evidence type="ECO:0000256" key="1">
    <source>
        <dbReference type="ARBA" id="ARBA00004370"/>
    </source>
</evidence>
<sequence>MSWDNTSLRFKILSVMFISVLIVIAVGLYTAFKLQQTANDFDKLTHTEVYLEEKTLLAHLAFKTQVQEWKNVLLRGHDAKQNSKYWGQFLERQQYVQQQVSELAQELQSANYPELAQIAQDFLRSHKTMGQAYSQGKAKYEAAGFDFKAGDAAVKGIDRAPSDAMDQLSEKLAALTLENVNRHTAQAAQVSTLSFVIIGISGLGVLLVSFIFMDRQCIQPINSIVKDIEILANGKLNVTIHLQRNDELGKLANATRKLQTFLQDTVSNLGQSGEQLQRSSQMLNSMSHDLAEGANQQRESSDLVATAIEEMSHSANEVSQNAAATADTTHNTDLTAHSGAEAMQRVIGSIQSQVTDISHAGDVVKNLAADSNNVGAVLDVIKGIAEQTNLLALNAAIEAARAGEQGRGFAVVADEVRTLAQKTQQSTSEIQAILEKIQGGANNAVSAMQQSQDRTDEVVQQAQTAESLLSEIVTAIGSVNEMNLQIASAAKEQTTVAAEIASLIGRIADVAAQNAHQVDESNQVSSQLDALANDFTQQLKRFVY</sequence>
<dbReference type="RefSeq" id="WP_055733088.1">
    <property type="nucleotide sequence ID" value="NZ_BMDY01000029.1"/>
</dbReference>
<accession>A0ABQ1I806</accession>
<evidence type="ECO:0000313" key="9">
    <source>
        <dbReference type="Proteomes" id="UP000651977"/>
    </source>
</evidence>
<dbReference type="EMBL" id="BMDY01000029">
    <property type="protein sequence ID" value="GGB19207.1"/>
    <property type="molecule type" value="Genomic_DNA"/>
</dbReference>
<dbReference type="PROSITE" id="PS50111">
    <property type="entry name" value="CHEMOTAXIS_TRANSDUC_2"/>
    <property type="match status" value="1"/>
</dbReference>
<dbReference type="InterPro" id="IPR003660">
    <property type="entry name" value="HAMP_dom"/>
</dbReference>
<dbReference type="PANTHER" id="PTHR32089">
    <property type="entry name" value="METHYL-ACCEPTING CHEMOTAXIS PROTEIN MCPB"/>
    <property type="match status" value="1"/>
</dbReference>
<keyword evidence="5" id="KW-0472">Membrane</keyword>
<feature type="transmembrane region" description="Helical" evidence="5">
    <location>
        <begin position="192"/>
        <end position="213"/>
    </location>
</feature>
<evidence type="ECO:0000256" key="4">
    <source>
        <dbReference type="PROSITE-ProRule" id="PRU00284"/>
    </source>
</evidence>
<dbReference type="Proteomes" id="UP000651977">
    <property type="component" value="Unassembled WGS sequence"/>
</dbReference>
<evidence type="ECO:0000259" key="7">
    <source>
        <dbReference type="PROSITE" id="PS50885"/>
    </source>
</evidence>
<evidence type="ECO:0000256" key="3">
    <source>
        <dbReference type="ARBA" id="ARBA00029447"/>
    </source>
</evidence>
<comment type="subcellular location">
    <subcellularLocation>
        <location evidence="1">Membrane</location>
    </subcellularLocation>
</comment>
<dbReference type="CDD" id="cd11386">
    <property type="entry name" value="MCP_signal"/>
    <property type="match status" value="1"/>
</dbReference>
<dbReference type="SMART" id="SM00283">
    <property type="entry name" value="MA"/>
    <property type="match status" value="1"/>
</dbReference>
<dbReference type="PANTHER" id="PTHR32089:SF112">
    <property type="entry name" value="LYSOZYME-LIKE PROTEIN-RELATED"/>
    <property type="match status" value="1"/>
</dbReference>
<evidence type="ECO:0000256" key="2">
    <source>
        <dbReference type="ARBA" id="ARBA00023224"/>
    </source>
</evidence>
<proteinExistence type="inferred from homology"/>
<dbReference type="PROSITE" id="PS50885">
    <property type="entry name" value="HAMP"/>
    <property type="match status" value="1"/>
</dbReference>
<feature type="domain" description="HAMP" evidence="7">
    <location>
        <begin position="215"/>
        <end position="267"/>
    </location>
</feature>
<feature type="domain" description="Methyl-accepting transducer" evidence="6">
    <location>
        <begin position="272"/>
        <end position="508"/>
    </location>
</feature>
<dbReference type="Gene3D" id="1.10.287.950">
    <property type="entry name" value="Methyl-accepting chemotaxis protein"/>
    <property type="match status" value="1"/>
</dbReference>
<keyword evidence="9" id="KW-1185">Reference proteome</keyword>
<feature type="transmembrane region" description="Helical" evidence="5">
    <location>
        <begin position="12"/>
        <end position="32"/>
    </location>
</feature>
<evidence type="ECO:0000313" key="8">
    <source>
        <dbReference type="EMBL" id="GGB19207.1"/>
    </source>
</evidence>